<dbReference type="AlphaFoldDB" id="A0A1I4M339"/>
<gene>
    <name evidence="4" type="ORF">SAMN04488054_11010</name>
</gene>
<organism evidence="4 5">
    <name type="scientific">Salibacterium qingdaonense</name>
    <dbReference type="NCBI Taxonomy" id="266892"/>
    <lineage>
        <taxon>Bacteria</taxon>
        <taxon>Bacillati</taxon>
        <taxon>Bacillota</taxon>
        <taxon>Bacilli</taxon>
        <taxon>Bacillales</taxon>
        <taxon>Bacillaceae</taxon>
    </lineage>
</organism>
<dbReference type="PANTHER" id="PTHR45586">
    <property type="entry name" value="TPR REPEAT-CONTAINING PROTEIN PA4667"/>
    <property type="match status" value="1"/>
</dbReference>
<keyword evidence="5" id="KW-1185">Reference proteome</keyword>
<evidence type="ECO:0000256" key="2">
    <source>
        <dbReference type="ARBA" id="ARBA00022803"/>
    </source>
</evidence>
<dbReference type="PROSITE" id="PS50005">
    <property type="entry name" value="TPR"/>
    <property type="match status" value="2"/>
</dbReference>
<protein>
    <submittedName>
        <fullName evidence="4">Tetratricopeptide repeat-containing protein</fullName>
    </submittedName>
</protein>
<accession>A0A1I4M339</accession>
<evidence type="ECO:0000256" key="1">
    <source>
        <dbReference type="ARBA" id="ARBA00022737"/>
    </source>
</evidence>
<dbReference type="Gene3D" id="1.25.40.10">
    <property type="entry name" value="Tetratricopeptide repeat domain"/>
    <property type="match status" value="2"/>
</dbReference>
<keyword evidence="1" id="KW-0677">Repeat</keyword>
<evidence type="ECO:0000313" key="5">
    <source>
        <dbReference type="Proteomes" id="UP000199668"/>
    </source>
</evidence>
<evidence type="ECO:0000256" key="3">
    <source>
        <dbReference type="PROSITE-ProRule" id="PRU00339"/>
    </source>
</evidence>
<feature type="repeat" description="TPR" evidence="3">
    <location>
        <begin position="385"/>
        <end position="418"/>
    </location>
</feature>
<feature type="repeat" description="TPR" evidence="3">
    <location>
        <begin position="283"/>
        <end position="316"/>
    </location>
</feature>
<proteinExistence type="predicted"/>
<dbReference type="STRING" id="266892.SAMN04488054_11010"/>
<evidence type="ECO:0000313" key="4">
    <source>
        <dbReference type="EMBL" id="SFL97620.1"/>
    </source>
</evidence>
<dbReference type="PANTHER" id="PTHR45586:SF1">
    <property type="entry name" value="LIPOPOLYSACCHARIDE ASSEMBLY PROTEIN B"/>
    <property type="match status" value="1"/>
</dbReference>
<dbReference type="Pfam" id="PF13432">
    <property type="entry name" value="TPR_16"/>
    <property type="match status" value="2"/>
</dbReference>
<dbReference type="InterPro" id="IPR011990">
    <property type="entry name" value="TPR-like_helical_dom_sf"/>
</dbReference>
<dbReference type="InterPro" id="IPR051012">
    <property type="entry name" value="CellSynth/LPSAsmb/PSIAsmb"/>
</dbReference>
<keyword evidence="2 3" id="KW-0802">TPR repeat</keyword>
<reference evidence="4 5" key="1">
    <citation type="submission" date="2016-10" db="EMBL/GenBank/DDBJ databases">
        <authorList>
            <person name="de Groot N.N."/>
        </authorList>
    </citation>
    <scope>NUCLEOTIDE SEQUENCE [LARGE SCALE GENOMIC DNA]</scope>
    <source>
        <strain evidence="4 5">CGMCC 1.6134</strain>
    </source>
</reference>
<dbReference type="Pfam" id="PF25058">
    <property type="entry name" value="ARM_TT21"/>
    <property type="match status" value="1"/>
</dbReference>
<dbReference type="EMBL" id="FOTY01000010">
    <property type="protein sequence ID" value="SFL97620.1"/>
    <property type="molecule type" value="Genomic_DNA"/>
</dbReference>
<dbReference type="InterPro" id="IPR019734">
    <property type="entry name" value="TPR_rpt"/>
</dbReference>
<dbReference type="SUPFAM" id="SSF48452">
    <property type="entry name" value="TPR-like"/>
    <property type="match status" value="2"/>
</dbReference>
<dbReference type="Proteomes" id="UP000199668">
    <property type="component" value="Unassembled WGS sequence"/>
</dbReference>
<name>A0A1I4M339_9BACI</name>
<dbReference type="SMART" id="SM00028">
    <property type="entry name" value="TPR"/>
    <property type="match status" value="8"/>
</dbReference>
<sequence length="433" mass="49690">MITRNEQRGSGLKYSLEQIMEFIQQGDTEKGLELLSEFEKEADHQQKYDLVQLYNELGRPDKAEPLIQELIQNYPDEGELLTTAAETAIDMDKEDEAIEWLLEVDRKDEAFLQAQMLLADLYQLQGLNEVAESKLKAALQEAPEEPILLAGLGDYYLDQGDFSKSIPYLKQAERQGFEFPEGSLDLRLAEAYSSTGAFEDAMSYYEKGIKEKQEPQALFGYGYTALQISDYQTASKQLEELKAMDPEFVTLYPYLVRAYEGLENFDQALQTAEDGLSVDEFNDQLFLEAGKLNMALDDQDAAEKRLREALSLNPANRDAAFAVLELWLTQEDYESMIDLISYLKEIKEDDPKLEWYLGKAQWETEDFDKAVETYQGIQQEYTENESFLEDYGRLLLELGYRTEALRYFRSVLSLDPANTEIQELVTDLEDSGM</sequence>